<feature type="signal peptide" evidence="4">
    <location>
        <begin position="1"/>
        <end position="26"/>
    </location>
</feature>
<dbReference type="KEGG" id="pabs:JIR001_10800"/>
<evidence type="ECO:0000256" key="1">
    <source>
        <dbReference type="ARBA" id="ARBA00022723"/>
    </source>
</evidence>
<dbReference type="PROSITE" id="PS51257">
    <property type="entry name" value="PROKAR_LIPOPROTEIN"/>
    <property type="match status" value="1"/>
</dbReference>
<dbReference type="PANTHER" id="PTHR10587:SF133">
    <property type="entry name" value="CHITIN DEACETYLASE 1-RELATED"/>
    <property type="match status" value="1"/>
</dbReference>
<dbReference type="Proteomes" id="UP000677436">
    <property type="component" value="Chromosome"/>
</dbReference>
<protein>
    <recommendedName>
        <fullName evidence="5">NodB homology domain-containing protein</fullName>
    </recommendedName>
</protein>
<dbReference type="GO" id="GO:0005975">
    <property type="term" value="P:carbohydrate metabolic process"/>
    <property type="evidence" value="ECO:0007669"/>
    <property type="project" value="InterPro"/>
</dbReference>
<dbReference type="SUPFAM" id="SSF88713">
    <property type="entry name" value="Glycoside hydrolase/deacetylase"/>
    <property type="match status" value="1"/>
</dbReference>
<dbReference type="InterPro" id="IPR050248">
    <property type="entry name" value="Polysacc_deacetylase_ArnD"/>
</dbReference>
<feature type="compositionally biased region" description="Polar residues" evidence="3">
    <location>
        <begin position="92"/>
        <end position="107"/>
    </location>
</feature>
<dbReference type="GO" id="GO:0016020">
    <property type="term" value="C:membrane"/>
    <property type="evidence" value="ECO:0007669"/>
    <property type="project" value="TreeGrafter"/>
</dbReference>
<keyword evidence="1" id="KW-0479">Metal-binding</keyword>
<feature type="compositionally biased region" description="Basic and acidic residues" evidence="3">
    <location>
        <begin position="72"/>
        <end position="89"/>
    </location>
</feature>
<dbReference type="CDD" id="cd10917">
    <property type="entry name" value="CE4_NodB_like_6s_7s"/>
    <property type="match status" value="1"/>
</dbReference>
<keyword evidence="4" id="KW-0732">Signal</keyword>
<feature type="compositionally biased region" description="Low complexity" evidence="3">
    <location>
        <begin position="41"/>
        <end position="50"/>
    </location>
</feature>
<dbReference type="PANTHER" id="PTHR10587">
    <property type="entry name" value="GLYCOSYL TRANSFERASE-RELATED"/>
    <property type="match status" value="1"/>
</dbReference>
<evidence type="ECO:0000256" key="3">
    <source>
        <dbReference type="SAM" id="MobiDB-lite"/>
    </source>
</evidence>
<dbReference type="PROSITE" id="PS51677">
    <property type="entry name" value="NODB"/>
    <property type="match status" value="1"/>
</dbReference>
<evidence type="ECO:0000259" key="5">
    <source>
        <dbReference type="PROSITE" id="PS51677"/>
    </source>
</evidence>
<reference evidence="6" key="1">
    <citation type="journal article" date="2013" name="Int. J. Syst. Evol. Microbiol.">
        <title>Polycladomyces abyssicola gen. nov., sp. nov., a thermophilic filamentous bacterium isolated from hemipelagic sediment.</title>
        <authorList>
            <person name="Tsubouchi T."/>
            <person name="Shimane Y."/>
            <person name="Mori K."/>
            <person name="Usui K."/>
            <person name="Hiraki T."/>
            <person name="Tame A."/>
            <person name="Uematsu K."/>
            <person name="Maruyama T."/>
            <person name="Hatada Y."/>
        </authorList>
    </citation>
    <scope>NUCLEOTIDE SEQUENCE</scope>
    <source>
        <strain evidence="6">JIR-001</strain>
    </source>
</reference>
<evidence type="ECO:0000313" key="7">
    <source>
        <dbReference type="Proteomes" id="UP000677436"/>
    </source>
</evidence>
<accession>A0A8D5UDL0</accession>
<dbReference type="Pfam" id="PF01522">
    <property type="entry name" value="Polysacc_deac_1"/>
    <property type="match status" value="1"/>
</dbReference>
<dbReference type="InterPro" id="IPR011330">
    <property type="entry name" value="Glyco_hydro/deAcase_b/a-brl"/>
</dbReference>
<dbReference type="InterPro" id="IPR002509">
    <property type="entry name" value="NODB_dom"/>
</dbReference>
<keyword evidence="7" id="KW-1185">Reference proteome</keyword>
<evidence type="ECO:0000256" key="4">
    <source>
        <dbReference type="SAM" id="SignalP"/>
    </source>
</evidence>
<dbReference type="Gene3D" id="3.20.20.370">
    <property type="entry name" value="Glycoside hydrolase/deacetylase"/>
    <property type="match status" value="1"/>
</dbReference>
<feature type="chain" id="PRO_5039049606" description="NodB homology domain-containing protein" evidence="4">
    <location>
        <begin position="27"/>
        <end position="317"/>
    </location>
</feature>
<dbReference type="EMBL" id="AP024601">
    <property type="protein sequence ID" value="BCU81297.1"/>
    <property type="molecule type" value="Genomic_DNA"/>
</dbReference>
<feature type="region of interest" description="Disordered" evidence="3">
    <location>
        <begin position="24"/>
        <end position="107"/>
    </location>
</feature>
<dbReference type="GO" id="GO:0016810">
    <property type="term" value="F:hydrolase activity, acting on carbon-nitrogen (but not peptide) bonds"/>
    <property type="evidence" value="ECO:0007669"/>
    <property type="project" value="InterPro"/>
</dbReference>
<proteinExistence type="predicted"/>
<dbReference type="RefSeq" id="WP_246512206.1">
    <property type="nucleotide sequence ID" value="NZ_AP024601.1"/>
</dbReference>
<dbReference type="AlphaFoldDB" id="A0A8D5UDL0"/>
<evidence type="ECO:0000256" key="2">
    <source>
        <dbReference type="ARBA" id="ARBA00022801"/>
    </source>
</evidence>
<gene>
    <name evidence="6" type="ORF">JIR001_10800</name>
</gene>
<feature type="domain" description="NodB homology" evidence="5">
    <location>
        <begin position="120"/>
        <end position="302"/>
    </location>
</feature>
<sequence length="317" mass="34933">MRLWSRFALLGVMVLLGAGCTGQETAKSAPASKPHVDHQQQHTAQHQPPASGAIPQSKHASPASGTQPAKQPEQRALPDSKHTQADTRNNHWKGSTQLSEQKPSAQSEPLIIFKGSGGKKAVALTFDDGPDTYYTKRVLDILKKEGVHATFFVTGKNAQAHPEMIRRILQEGHVLGNHSWNHPDLTRLTPSQAVAQIERTNTVIFNLTGMRMLLVRPPYGKLNDQLEQRFHQLGYTIVNWSVDTRDWAGTPTAKIMRYVQNQTGPGGIILQHSAGAPGHLDNTIKALPHIIHYLKSHGYEIVTIPELLAKPAYVGIR</sequence>
<keyword evidence="2" id="KW-0378">Hydrolase</keyword>
<reference evidence="6" key="2">
    <citation type="journal article" date="2021" name="Microbiol. Resour. Announc.">
        <title>Complete Genome Sequence of Polycladomyces abyssicola JIR-001T, Isolated from Hemipelagic Sediment in Deep Seawater.</title>
        <authorList>
            <person name="Tsubouchi T."/>
            <person name="Kaneko Y."/>
        </authorList>
    </citation>
    <scope>NUCLEOTIDE SEQUENCE</scope>
    <source>
        <strain evidence="6">JIR-001</strain>
    </source>
</reference>
<organism evidence="6 7">
    <name type="scientific">Polycladomyces abyssicola</name>
    <dbReference type="NCBI Taxonomy" id="1125966"/>
    <lineage>
        <taxon>Bacteria</taxon>
        <taxon>Bacillati</taxon>
        <taxon>Bacillota</taxon>
        <taxon>Bacilli</taxon>
        <taxon>Bacillales</taxon>
        <taxon>Thermoactinomycetaceae</taxon>
        <taxon>Polycladomyces</taxon>
    </lineage>
</organism>
<name>A0A8D5UDL0_9BACL</name>
<dbReference type="GO" id="GO:0046872">
    <property type="term" value="F:metal ion binding"/>
    <property type="evidence" value="ECO:0007669"/>
    <property type="project" value="UniProtKB-KW"/>
</dbReference>
<evidence type="ECO:0000313" key="6">
    <source>
        <dbReference type="EMBL" id="BCU81297.1"/>
    </source>
</evidence>